<dbReference type="EMBL" id="JXKQ01000001">
    <property type="protein sequence ID" value="OJG46839.1"/>
    <property type="molecule type" value="Genomic_DNA"/>
</dbReference>
<protein>
    <submittedName>
        <fullName evidence="1">Uncharacterized protein</fullName>
    </submittedName>
</protein>
<dbReference type="Proteomes" id="UP000182077">
    <property type="component" value="Unassembled WGS sequence"/>
</dbReference>
<evidence type="ECO:0000313" key="1">
    <source>
        <dbReference type="EMBL" id="OJG46839.1"/>
    </source>
</evidence>
<accession>A0A1L8TR82</accession>
<dbReference type="AlphaFoldDB" id="A0A1L8TR82"/>
<reference evidence="1 2" key="1">
    <citation type="submission" date="2014-12" db="EMBL/GenBank/DDBJ databases">
        <title>Draft genome sequences of 29 type strains of Enterococci.</title>
        <authorList>
            <person name="Zhong Z."/>
            <person name="Sun Z."/>
            <person name="Liu W."/>
            <person name="Zhang W."/>
            <person name="Zhang H."/>
        </authorList>
    </citation>
    <scope>NUCLEOTIDE SEQUENCE [LARGE SCALE GENOMIC DNA]</scope>
    <source>
        <strain evidence="1 2">DSM 17122</strain>
    </source>
</reference>
<dbReference type="RefSeq" id="WP_071856508.1">
    <property type="nucleotide sequence ID" value="NZ_JBHSHK010000005.1"/>
</dbReference>
<keyword evidence="2" id="KW-1185">Reference proteome</keyword>
<sequence>MDILKSDVLKTLDSFSLEDIQQAIEEVNTQKGRVWFGKSCDNLQQVLYILAENAEKKLLDKEVHDLKQALVDKYKKNMDHACASAKVYNIWGFYQNKGKGQVFVRDALLKELYGEVTQ</sequence>
<gene>
    <name evidence="1" type="ORF">RV04_GL000086</name>
</gene>
<evidence type="ECO:0000313" key="2">
    <source>
        <dbReference type="Proteomes" id="UP000182077"/>
    </source>
</evidence>
<proteinExistence type="predicted"/>
<organism evidence="1 2">
    <name type="scientific">Enterococcus hermanniensis</name>
    <dbReference type="NCBI Taxonomy" id="249189"/>
    <lineage>
        <taxon>Bacteria</taxon>
        <taxon>Bacillati</taxon>
        <taxon>Bacillota</taxon>
        <taxon>Bacilli</taxon>
        <taxon>Lactobacillales</taxon>
        <taxon>Enterococcaceae</taxon>
        <taxon>Enterococcus</taxon>
    </lineage>
</organism>
<name>A0A1L8TR82_9ENTE</name>
<comment type="caution">
    <text evidence="1">The sequence shown here is derived from an EMBL/GenBank/DDBJ whole genome shotgun (WGS) entry which is preliminary data.</text>
</comment>
<dbReference type="OrthoDB" id="2183730at2"/>
<dbReference type="STRING" id="249189.RV04_GL000086"/>